<dbReference type="PaxDb" id="4577-GRMZM2G026783_P01"/>
<evidence type="ECO:0008006" key="6">
    <source>
        <dbReference type="Google" id="ProtNLM"/>
    </source>
</evidence>
<dbReference type="eggNOG" id="ENOG502S11E">
    <property type="taxonomic scope" value="Eukaryota"/>
</dbReference>
<keyword evidence="5" id="KW-1185">Reference proteome</keyword>
<feature type="signal peptide" evidence="2">
    <location>
        <begin position="1"/>
        <end position="23"/>
    </location>
</feature>
<name>A0A1D6MKW7_MAIZE</name>
<gene>
    <name evidence="4" type="primary">LOC100278056</name>
    <name evidence="3" type="ORF">ZEAMMB73_Zm00001d039735</name>
</gene>
<reference evidence="3 5" key="1">
    <citation type="submission" date="2015-12" db="EMBL/GenBank/DDBJ databases">
        <title>Update maize B73 reference genome by single molecule sequencing technologies.</title>
        <authorList>
            <consortium name="Maize Genome Sequencing Project"/>
            <person name="Ware D."/>
        </authorList>
    </citation>
    <scope>NUCLEOTIDE SEQUENCE [LARGE SCALE GENOMIC DNA]</scope>
    <source>
        <strain evidence="5">cv. B73</strain>
        <tissue evidence="3">Seedling</tissue>
    </source>
</reference>
<keyword evidence="2" id="KW-0732">Signal</keyword>
<dbReference type="EnsemblPlants" id="Zm00001eb123380_T001">
    <property type="protein sequence ID" value="Zm00001eb123380_P001"/>
    <property type="gene ID" value="Zm00001eb123380"/>
</dbReference>
<feature type="compositionally biased region" description="Basic residues" evidence="1">
    <location>
        <begin position="139"/>
        <end position="159"/>
    </location>
</feature>
<evidence type="ECO:0000256" key="1">
    <source>
        <dbReference type="SAM" id="MobiDB-lite"/>
    </source>
</evidence>
<dbReference type="OMA" id="WQPHLAC"/>
<evidence type="ECO:0000313" key="5">
    <source>
        <dbReference type="Proteomes" id="UP000007305"/>
    </source>
</evidence>
<reference evidence="4" key="3">
    <citation type="submission" date="2021-05" db="UniProtKB">
        <authorList>
            <consortium name="EnsemblPlants"/>
        </authorList>
    </citation>
    <scope>IDENTIFICATION</scope>
    <source>
        <strain evidence="4">cv. B73</strain>
    </source>
</reference>
<dbReference type="PANTHER" id="PTHR33052">
    <property type="entry name" value="DUF4228 DOMAIN PROTEIN-RELATED"/>
    <property type="match status" value="1"/>
</dbReference>
<dbReference type="ExpressionAtlas" id="A0A1D6MKW7">
    <property type="expression patterns" value="baseline and differential"/>
</dbReference>
<dbReference type="Proteomes" id="UP000007305">
    <property type="component" value="Chromosome 3"/>
</dbReference>
<evidence type="ECO:0000313" key="4">
    <source>
        <dbReference type="EnsemblPlants" id="Zm00001eb123380_P001"/>
    </source>
</evidence>
<dbReference type="AlphaFoldDB" id="A0A1D6MKW7"/>
<accession>A0A1D6MKW7</accession>
<dbReference type="GeneID" id="100278056"/>
<reference evidence="4" key="2">
    <citation type="submission" date="2019-07" db="EMBL/GenBank/DDBJ databases">
        <authorList>
            <person name="Seetharam A."/>
            <person name="Woodhouse M."/>
            <person name="Cannon E."/>
        </authorList>
    </citation>
    <scope>NUCLEOTIDE SEQUENCE [LARGE SCALE GENOMIC DNA]</scope>
    <source>
        <strain evidence="4">cv. B73</strain>
    </source>
</reference>
<feature type="region of interest" description="Disordered" evidence="1">
    <location>
        <begin position="91"/>
        <end position="113"/>
    </location>
</feature>
<dbReference type="Pfam" id="PF14009">
    <property type="entry name" value="PADRE"/>
    <property type="match status" value="1"/>
</dbReference>
<protein>
    <recommendedName>
        <fullName evidence="6">DUF4228 domain protein</fullName>
    </recommendedName>
</protein>
<dbReference type="RefSeq" id="NP_001360913.1">
    <property type="nucleotide sequence ID" value="NM_001373984.1"/>
</dbReference>
<dbReference type="InterPro" id="IPR025322">
    <property type="entry name" value="PADRE_dom"/>
</dbReference>
<evidence type="ECO:0000313" key="3">
    <source>
        <dbReference type="EMBL" id="ONM29855.1"/>
    </source>
</evidence>
<organism evidence="3">
    <name type="scientific">Zea mays</name>
    <name type="common">Maize</name>
    <dbReference type="NCBI Taxonomy" id="4577"/>
    <lineage>
        <taxon>Eukaryota</taxon>
        <taxon>Viridiplantae</taxon>
        <taxon>Streptophyta</taxon>
        <taxon>Embryophyta</taxon>
        <taxon>Tracheophyta</taxon>
        <taxon>Spermatophyta</taxon>
        <taxon>Magnoliopsida</taxon>
        <taxon>Liliopsida</taxon>
        <taxon>Poales</taxon>
        <taxon>Poaceae</taxon>
        <taxon>PACMAD clade</taxon>
        <taxon>Panicoideae</taxon>
        <taxon>Andropogonodae</taxon>
        <taxon>Andropogoneae</taxon>
        <taxon>Tripsacinae</taxon>
        <taxon>Zea</taxon>
    </lineage>
</organism>
<feature type="chain" id="PRO_5010807056" description="DUF4228 domain protein" evidence="2">
    <location>
        <begin position="24"/>
        <end position="179"/>
    </location>
</feature>
<feature type="region of interest" description="Disordered" evidence="1">
    <location>
        <begin position="126"/>
        <end position="167"/>
    </location>
</feature>
<sequence>MGNSLRCCLACVLPCGALDLVRIVHLSGRVDEYGRAVSAGEVLAAHPNHVLSRPCSSPQGVVRRILIVSPDSELERGEIYFLIPAASVPDAKKGGGGASTPGRHVRSKSEGSVVAAAVTDRQLGLGAESPEEAAAAPAAKKKNQQQHKRAAAQQHRRRMSTGSHAAPWQPHLACIAEDL</sequence>
<dbReference type="EMBL" id="CM007649">
    <property type="protein sequence ID" value="ONM29855.1"/>
    <property type="molecule type" value="Genomic_DNA"/>
</dbReference>
<dbReference type="Gramene" id="Zm00001eb123380_T001">
    <property type="protein sequence ID" value="Zm00001eb123380_P001"/>
    <property type="gene ID" value="Zm00001eb123380"/>
</dbReference>
<evidence type="ECO:0000256" key="2">
    <source>
        <dbReference type="SAM" id="SignalP"/>
    </source>
</evidence>
<dbReference type="OrthoDB" id="1856818at2759"/>
<proteinExistence type="predicted"/>